<dbReference type="KEGG" id="cmv:CMUST_00735"/>
<keyword evidence="3" id="KW-1185">Reference proteome</keyword>
<dbReference type="RefSeq" id="WP_047260907.1">
    <property type="nucleotide sequence ID" value="NZ_CP011542.1"/>
</dbReference>
<proteinExistence type="predicted"/>
<dbReference type="InterPro" id="IPR010982">
    <property type="entry name" value="Lambda_DNA-bd_dom_sf"/>
</dbReference>
<reference evidence="2 3" key="1">
    <citation type="journal article" date="2015" name="Genome Announc.">
        <title>Complete Genome Sequence of the Type Strain Corynebacterium mustelae DSM 45274, Isolated from Various Tissues of a Male Ferret with Lethal Sepsis.</title>
        <authorList>
            <person name="Ruckert C."/>
            <person name="Eimer J."/>
            <person name="Winkler A."/>
            <person name="Tauch A."/>
        </authorList>
    </citation>
    <scope>NUCLEOTIDE SEQUENCE [LARGE SCALE GENOMIC DNA]</scope>
    <source>
        <strain evidence="2 3">DSM 45274</strain>
    </source>
</reference>
<evidence type="ECO:0000313" key="2">
    <source>
        <dbReference type="EMBL" id="AKK04500.1"/>
    </source>
</evidence>
<accession>A0A0G3GVD5</accession>
<dbReference type="SMART" id="SM00530">
    <property type="entry name" value="HTH_XRE"/>
    <property type="match status" value="1"/>
</dbReference>
<dbReference type="AlphaFoldDB" id="A0A0G3GVD5"/>
<name>A0A0G3GVD5_9CORY</name>
<dbReference type="GO" id="GO:0003677">
    <property type="term" value="F:DNA binding"/>
    <property type="evidence" value="ECO:0007669"/>
    <property type="project" value="InterPro"/>
</dbReference>
<dbReference type="Pfam" id="PF01381">
    <property type="entry name" value="HTH_3"/>
    <property type="match status" value="1"/>
</dbReference>
<dbReference type="PROSITE" id="PS50943">
    <property type="entry name" value="HTH_CROC1"/>
    <property type="match status" value="1"/>
</dbReference>
<dbReference type="InterPro" id="IPR017507">
    <property type="entry name" value="Tscrpt_reg_HipB-like"/>
</dbReference>
<dbReference type="STRING" id="571915.CMUST_00735"/>
<dbReference type="SUPFAM" id="SSF47413">
    <property type="entry name" value="lambda repressor-like DNA-binding domains"/>
    <property type="match status" value="1"/>
</dbReference>
<dbReference type="PATRIC" id="fig|571915.4.peg.149"/>
<dbReference type="NCBIfam" id="TIGR03070">
    <property type="entry name" value="couple_hipB"/>
    <property type="match status" value="1"/>
</dbReference>
<dbReference type="OrthoDB" id="5521004at2"/>
<feature type="domain" description="HTH cro/C1-type" evidence="1">
    <location>
        <begin position="10"/>
        <end position="64"/>
    </location>
</feature>
<dbReference type="Proteomes" id="UP000035199">
    <property type="component" value="Chromosome"/>
</dbReference>
<dbReference type="EMBL" id="CP011542">
    <property type="protein sequence ID" value="AKK04500.1"/>
    <property type="molecule type" value="Genomic_DNA"/>
</dbReference>
<evidence type="ECO:0000313" key="3">
    <source>
        <dbReference type="Proteomes" id="UP000035199"/>
    </source>
</evidence>
<sequence length="75" mass="8340">MDINEIAATLRDKRKLTRLTQAEIAAYAGVSERFVREAEKGKATLRLDKLLALINALGLTLTINQQVPGYLRKDA</sequence>
<evidence type="ECO:0000259" key="1">
    <source>
        <dbReference type="PROSITE" id="PS50943"/>
    </source>
</evidence>
<protein>
    <submittedName>
        <fullName evidence="2">Transcriptional regulator, y4mF family</fullName>
    </submittedName>
</protein>
<dbReference type="CDD" id="cd00093">
    <property type="entry name" value="HTH_XRE"/>
    <property type="match status" value="1"/>
</dbReference>
<dbReference type="InterPro" id="IPR001387">
    <property type="entry name" value="Cro/C1-type_HTH"/>
</dbReference>
<dbReference type="Gene3D" id="1.10.260.40">
    <property type="entry name" value="lambda repressor-like DNA-binding domains"/>
    <property type="match status" value="1"/>
</dbReference>
<organism evidence="2 3">
    <name type="scientific">Corynebacterium mustelae</name>
    <dbReference type="NCBI Taxonomy" id="571915"/>
    <lineage>
        <taxon>Bacteria</taxon>
        <taxon>Bacillati</taxon>
        <taxon>Actinomycetota</taxon>
        <taxon>Actinomycetes</taxon>
        <taxon>Mycobacteriales</taxon>
        <taxon>Corynebacteriaceae</taxon>
        <taxon>Corynebacterium</taxon>
    </lineage>
</organism>
<reference evidence="3" key="2">
    <citation type="submission" date="2015-05" db="EMBL/GenBank/DDBJ databases">
        <title>Complete genome sequence of Corynebacterium mustelae DSM 45274, isolated from various tissues of a male ferret with lethal sepsis.</title>
        <authorList>
            <person name="Ruckert C."/>
            <person name="Albersmeier A."/>
            <person name="Winkler A."/>
            <person name="Tauch A."/>
        </authorList>
    </citation>
    <scope>NUCLEOTIDE SEQUENCE [LARGE SCALE GENOMIC DNA]</scope>
    <source>
        <strain evidence="3">DSM 45274</strain>
    </source>
</reference>
<gene>
    <name evidence="2" type="ORF">CMUST_00735</name>
</gene>